<sequence length="189" mass="20909">MDNQHQGHLLALSKLLNLLLVFGFLAMTVVSLVLGLSLAKASSEKSRTLVPPTLSQAFTVSDTAVDAPYLHLMGEYFLKLKLNVTPTNVTRQYGLLLDYVPAENWASIQPVLIEDAEHIKKYNTTSRFDALPGKTHVSLQTMQFKQSGHLIKTVGDRTLPAELTTYVVQMAYRDGVIELIGIKQQGAKQ</sequence>
<dbReference type="Pfam" id="PF05309">
    <property type="entry name" value="TraE"/>
    <property type="match status" value="1"/>
</dbReference>
<name>A0A4Y8WA67_9VIBR</name>
<accession>A0A4Y8WA67</accession>
<dbReference type="OrthoDB" id="5880202at2"/>
<keyword evidence="1" id="KW-0472">Membrane</keyword>
<dbReference type="NCBIfam" id="TIGR02761">
    <property type="entry name" value="TraE_TIGR"/>
    <property type="match status" value="1"/>
</dbReference>
<dbReference type="RefSeq" id="WP_134837338.1">
    <property type="nucleotide sequence ID" value="NZ_SATR01000062.1"/>
</dbReference>
<dbReference type="EMBL" id="SATR01000062">
    <property type="protein sequence ID" value="TFH89503.1"/>
    <property type="molecule type" value="Genomic_DNA"/>
</dbReference>
<dbReference type="InterPro" id="IPR007973">
    <property type="entry name" value="Pilus_assembly_TraE"/>
</dbReference>
<comment type="caution">
    <text evidence="2">The sequence shown here is derived from an EMBL/GenBank/DDBJ whole genome shotgun (WGS) entry which is preliminary data.</text>
</comment>
<protein>
    <submittedName>
        <fullName evidence="2">Type IV conjugative transfer system protein TraE</fullName>
    </submittedName>
</protein>
<dbReference type="AlphaFoldDB" id="A0A4Y8WA67"/>
<reference evidence="2 3" key="1">
    <citation type="submission" date="2019-01" db="EMBL/GenBank/DDBJ databases">
        <title>Vibrio BEI176 sp. nov, a marine bacterium isolated from China: eastern marignal seas.</title>
        <authorList>
            <person name="Li B."/>
        </authorList>
    </citation>
    <scope>NUCLEOTIDE SEQUENCE [LARGE SCALE GENOMIC DNA]</scope>
    <source>
        <strain evidence="2 3">BEI176</strain>
    </source>
</reference>
<feature type="transmembrane region" description="Helical" evidence="1">
    <location>
        <begin position="15"/>
        <end position="39"/>
    </location>
</feature>
<keyword evidence="1" id="KW-0812">Transmembrane</keyword>
<keyword evidence="1" id="KW-1133">Transmembrane helix</keyword>
<evidence type="ECO:0000313" key="3">
    <source>
        <dbReference type="Proteomes" id="UP000297753"/>
    </source>
</evidence>
<gene>
    <name evidence="2" type="primary">traE</name>
    <name evidence="2" type="ORF">ELS82_21865</name>
</gene>
<dbReference type="Proteomes" id="UP000297753">
    <property type="component" value="Unassembled WGS sequence"/>
</dbReference>
<keyword evidence="3" id="KW-1185">Reference proteome</keyword>
<proteinExistence type="predicted"/>
<organism evidence="2 3">
    <name type="scientific">Vibrio ouci</name>
    <dbReference type="NCBI Taxonomy" id="2499078"/>
    <lineage>
        <taxon>Bacteria</taxon>
        <taxon>Pseudomonadati</taxon>
        <taxon>Pseudomonadota</taxon>
        <taxon>Gammaproteobacteria</taxon>
        <taxon>Vibrionales</taxon>
        <taxon>Vibrionaceae</taxon>
        <taxon>Vibrio</taxon>
    </lineage>
</organism>
<evidence type="ECO:0000256" key="1">
    <source>
        <dbReference type="SAM" id="Phobius"/>
    </source>
</evidence>
<evidence type="ECO:0000313" key="2">
    <source>
        <dbReference type="EMBL" id="TFH89503.1"/>
    </source>
</evidence>